<dbReference type="RefSeq" id="WP_021132306.1">
    <property type="nucleotide sequence ID" value="NZ_AQPH01000034.1"/>
</dbReference>
<feature type="non-terminal residue" evidence="7">
    <location>
        <position position="248"/>
    </location>
</feature>
<dbReference type="SUPFAM" id="SSF56925">
    <property type="entry name" value="OMPA-like"/>
    <property type="match status" value="1"/>
</dbReference>
<accession>S9S714</accession>
<evidence type="ECO:0000256" key="1">
    <source>
        <dbReference type="ARBA" id="ARBA00004370"/>
    </source>
</evidence>
<dbReference type="EMBL" id="AQPH01000034">
    <property type="protein sequence ID" value="EPY01617.1"/>
    <property type="molecule type" value="Genomic_DNA"/>
</dbReference>
<evidence type="ECO:0000313" key="8">
    <source>
        <dbReference type="Proteomes" id="UP000015350"/>
    </source>
</evidence>
<dbReference type="GO" id="GO:0016020">
    <property type="term" value="C:membrane"/>
    <property type="evidence" value="ECO:0007669"/>
    <property type="project" value="UniProtKB-SubCell"/>
</dbReference>
<name>S9S714_MAGFU</name>
<dbReference type="AlphaFoldDB" id="S9S714"/>
<evidence type="ECO:0000256" key="2">
    <source>
        <dbReference type="ARBA" id="ARBA00022729"/>
    </source>
</evidence>
<dbReference type="InterPro" id="IPR011250">
    <property type="entry name" value="OMP/PagP_B-barrel"/>
</dbReference>
<feature type="signal peptide" evidence="5">
    <location>
        <begin position="1"/>
        <end position="23"/>
    </location>
</feature>
<dbReference type="InterPro" id="IPR027385">
    <property type="entry name" value="Beta-barrel_OMP"/>
</dbReference>
<evidence type="ECO:0000313" key="7">
    <source>
        <dbReference type="EMBL" id="EPY01617.1"/>
    </source>
</evidence>
<reference evidence="7 8" key="1">
    <citation type="submission" date="2013-04" db="EMBL/GenBank/DDBJ databases">
        <authorList>
            <person name="Kuznetsov B."/>
            <person name="Ivanovsky R."/>
        </authorList>
    </citation>
    <scope>NUCLEOTIDE SEQUENCE [LARGE SCALE GENOMIC DNA]</scope>
    <source>
        <strain evidence="7 8">MGU-K5</strain>
    </source>
</reference>
<keyword evidence="3" id="KW-0472">Membrane</keyword>
<protein>
    <submittedName>
        <fullName evidence="7">Outer-membrane immunogenic protein</fullName>
    </submittedName>
</protein>
<evidence type="ECO:0000256" key="5">
    <source>
        <dbReference type="SAM" id="SignalP"/>
    </source>
</evidence>
<comment type="caution">
    <text evidence="7">The sequence shown here is derived from an EMBL/GenBank/DDBJ whole genome shotgun (WGS) entry which is preliminary data.</text>
</comment>
<proteinExistence type="inferred from homology"/>
<sequence>MRAHVVALYSTLIWGLGSGAALAQSPTAADWSGFYVGGLLGGTNSKAQVKTGVGVAKYFDATDTRQMDRAGNNDLVQWRPAGGLVGGYNTQFGNILIGVEASANTLALNDERTVSENFESRPTARFVLKQSVTADWMATLRPRLGWAEDNWLGYVTGGLAVTQLKLDTLLTDNAFNGFSQGSETKITTGWSVGLGGEYALDENWALRGEYLYTQFGKVKSSSETLSTNNPGGSLSHTASLDTQAVMIG</sequence>
<evidence type="ECO:0000256" key="4">
    <source>
        <dbReference type="ARBA" id="ARBA00038306"/>
    </source>
</evidence>
<dbReference type="eggNOG" id="COG3637">
    <property type="taxonomic scope" value="Bacteria"/>
</dbReference>
<evidence type="ECO:0000256" key="3">
    <source>
        <dbReference type="ARBA" id="ARBA00023136"/>
    </source>
</evidence>
<dbReference type="PANTHER" id="PTHR34001:SF3">
    <property type="entry name" value="BLL7405 PROTEIN"/>
    <property type="match status" value="1"/>
</dbReference>
<gene>
    <name evidence="7" type="ORF">K678_09893</name>
</gene>
<dbReference type="Pfam" id="PF13505">
    <property type="entry name" value="OMP_b-brl"/>
    <property type="match status" value="1"/>
</dbReference>
<dbReference type="STRING" id="1316936.K678_09893"/>
<comment type="similarity">
    <text evidence="4">Belongs to the Omp25/RopB family.</text>
</comment>
<dbReference type="InterPro" id="IPR051692">
    <property type="entry name" value="OMP-like"/>
</dbReference>
<dbReference type="Proteomes" id="UP000015350">
    <property type="component" value="Unassembled WGS sequence"/>
</dbReference>
<feature type="chain" id="PRO_5004556344" evidence="5">
    <location>
        <begin position="24"/>
        <end position="248"/>
    </location>
</feature>
<organism evidence="7 8">
    <name type="scientific">Magnetospirillum fulvum MGU-K5</name>
    <dbReference type="NCBI Taxonomy" id="1316936"/>
    <lineage>
        <taxon>Bacteria</taxon>
        <taxon>Pseudomonadati</taxon>
        <taxon>Pseudomonadota</taxon>
        <taxon>Alphaproteobacteria</taxon>
        <taxon>Rhodospirillales</taxon>
        <taxon>Rhodospirillaceae</taxon>
        <taxon>Magnetospirillum</taxon>
    </lineage>
</organism>
<dbReference type="PANTHER" id="PTHR34001">
    <property type="entry name" value="BLL7405 PROTEIN"/>
    <property type="match status" value="1"/>
</dbReference>
<dbReference type="OrthoDB" id="9815357at2"/>
<feature type="domain" description="Outer membrane protein beta-barrel" evidence="6">
    <location>
        <begin position="20"/>
        <end position="228"/>
    </location>
</feature>
<evidence type="ECO:0000259" key="6">
    <source>
        <dbReference type="Pfam" id="PF13505"/>
    </source>
</evidence>
<comment type="subcellular location">
    <subcellularLocation>
        <location evidence="1">Membrane</location>
    </subcellularLocation>
</comment>
<dbReference type="Gene3D" id="2.40.160.20">
    <property type="match status" value="1"/>
</dbReference>
<keyword evidence="2 5" id="KW-0732">Signal</keyword>